<dbReference type="InterPro" id="IPR056632">
    <property type="entry name" value="DUF7730"/>
</dbReference>
<dbReference type="AlphaFoldDB" id="A0A6A6DBR7"/>
<evidence type="ECO:0000313" key="2">
    <source>
        <dbReference type="EMBL" id="KAF2176877.1"/>
    </source>
</evidence>
<evidence type="ECO:0000313" key="3">
    <source>
        <dbReference type="Proteomes" id="UP000800200"/>
    </source>
</evidence>
<feature type="domain" description="DUF7730" evidence="1">
    <location>
        <begin position="13"/>
        <end position="264"/>
    </location>
</feature>
<dbReference type="OrthoDB" id="4757095at2759"/>
<dbReference type="EMBL" id="ML994699">
    <property type="protein sequence ID" value="KAF2176877.1"/>
    <property type="molecule type" value="Genomic_DNA"/>
</dbReference>
<sequence length="361" mass="41009">MSTHPTLQAPVNPQLESKFFSAPLEIRQEIYGYLIPYGVHAYLRQGKLYLSACVESCANGGLFGAERRESSDWRASDPVWQRRLRSSWGPHWKCEEVALRMNHNCEAVSDTDMAMLRACRRKYMDIVNFTVDMAAVHVTDLDTLDYLLQRAQKASSETSTVSEYLATVVPHVQNLSIVLRLPLTICKVLESANDHCSSTSSLTNATAWLRLCPAIAGLKRLQRLHIWLDHDDKSSWSVVNERAILSPLNELTSISSLNISVNLPKLHPRYETPESHFMRECPTPPFAIERRLRQRHHAVDVGEGQFVVRYQVDFPYLYDLSDYEDMSEDEAEEMERTMWKNGVDVKAEVGKIVGGLDAVAP</sequence>
<proteinExistence type="predicted"/>
<evidence type="ECO:0000259" key="1">
    <source>
        <dbReference type="Pfam" id="PF24864"/>
    </source>
</evidence>
<reference evidence="2" key="1">
    <citation type="journal article" date="2020" name="Stud. Mycol.">
        <title>101 Dothideomycetes genomes: a test case for predicting lifestyles and emergence of pathogens.</title>
        <authorList>
            <person name="Haridas S."/>
            <person name="Albert R."/>
            <person name="Binder M."/>
            <person name="Bloem J."/>
            <person name="Labutti K."/>
            <person name="Salamov A."/>
            <person name="Andreopoulos B."/>
            <person name="Baker S."/>
            <person name="Barry K."/>
            <person name="Bills G."/>
            <person name="Bluhm B."/>
            <person name="Cannon C."/>
            <person name="Castanera R."/>
            <person name="Culley D."/>
            <person name="Daum C."/>
            <person name="Ezra D."/>
            <person name="Gonzalez J."/>
            <person name="Henrissat B."/>
            <person name="Kuo A."/>
            <person name="Liang C."/>
            <person name="Lipzen A."/>
            <person name="Lutzoni F."/>
            <person name="Magnuson J."/>
            <person name="Mondo S."/>
            <person name="Nolan M."/>
            <person name="Ohm R."/>
            <person name="Pangilinan J."/>
            <person name="Park H.-J."/>
            <person name="Ramirez L."/>
            <person name="Alfaro M."/>
            <person name="Sun H."/>
            <person name="Tritt A."/>
            <person name="Yoshinaga Y."/>
            <person name="Zwiers L.-H."/>
            <person name="Turgeon B."/>
            <person name="Goodwin S."/>
            <person name="Spatafora J."/>
            <person name="Crous P."/>
            <person name="Grigoriev I."/>
        </authorList>
    </citation>
    <scope>NUCLEOTIDE SEQUENCE</scope>
    <source>
        <strain evidence="2">CBS 207.26</strain>
    </source>
</reference>
<gene>
    <name evidence="2" type="ORF">K469DRAFT_605525</name>
</gene>
<organism evidence="2 3">
    <name type="scientific">Zopfia rhizophila CBS 207.26</name>
    <dbReference type="NCBI Taxonomy" id="1314779"/>
    <lineage>
        <taxon>Eukaryota</taxon>
        <taxon>Fungi</taxon>
        <taxon>Dikarya</taxon>
        <taxon>Ascomycota</taxon>
        <taxon>Pezizomycotina</taxon>
        <taxon>Dothideomycetes</taxon>
        <taxon>Dothideomycetes incertae sedis</taxon>
        <taxon>Zopfiaceae</taxon>
        <taxon>Zopfia</taxon>
    </lineage>
</organism>
<dbReference type="Proteomes" id="UP000800200">
    <property type="component" value="Unassembled WGS sequence"/>
</dbReference>
<dbReference type="Pfam" id="PF24864">
    <property type="entry name" value="DUF7730"/>
    <property type="match status" value="1"/>
</dbReference>
<keyword evidence="3" id="KW-1185">Reference proteome</keyword>
<protein>
    <recommendedName>
        <fullName evidence="1">DUF7730 domain-containing protein</fullName>
    </recommendedName>
</protein>
<name>A0A6A6DBR7_9PEZI</name>
<accession>A0A6A6DBR7</accession>